<comment type="subcellular location">
    <subcellularLocation>
        <location evidence="1">Nucleus</location>
    </subcellularLocation>
</comment>
<dbReference type="GO" id="GO:0003700">
    <property type="term" value="F:DNA-binding transcription factor activity"/>
    <property type="evidence" value="ECO:0007669"/>
    <property type="project" value="InterPro"/>
</dbReference>
<keyword evidence="3" id="KW-0479">Metal-binding</keyword>
<dbReference type="GO" id="GO:0030154">
    <property type="term" value="P:cell differentiation"/>
    <property type="evidence" value="ECO:0007669"/>
    <property type="project" value="UniProtKB-KW"/>
</dbReference>
<evidence type="ECO:0000256" key="4">
    <source>
        <dbReference type="ARBA" id="ARBA00022771"/>
    </source>
</evidence>
<keyword evidence="2" id="KW-0217">Developmental protein</keyword>
<feature type="compositionally biased region" description="Polar residues" evidence="9">
    <location>
        <begin position="312"/>
        <end position="330"/>
    </location>
</feature>
<comment type="caution">
    <text evidence="11">The sequence shown here is derived from an EMBL/GenBank/DDBJ whole genome shotgun (WGS) entry which is preliminary data.</text>
</comment>
<keyword evidence="5" id="KW-0221">Differentiation</keyword>
<feature type="region of interest" description="Disordered" evidence="9">
    <location>
        <begin position="61"/>
        <end position="98"/>
    </location>
</feature>
<dbReference type="Gene3D" id="3.30.160.60">
    <property type="entry name" value="Classic Zinc Finger"/>
    <property type="match status" value="1"/>
</dbReference>
<dbReference type="InterPro" id="IPR045320">
    <property type="entry name" value="JAGGED/SL1-like"/>
</dbReference>
<dbReference type="FunFam" id="3.30.160.60:FF:002425">
    <property type="entry name" value="Zinc finger protein STAMENLESS 1"/>
    <property type="match status" value="1"/>
</dbReference>
<dbReference type="Proteomes" id="UP001459277">
    <property type="component" value="Unassembled WGS sequence"/>
</dbReference>
<keyword evidence="7" id="KW-0539">Nucleus</keyword>
<proteinExistence type="predicted"/>
<evidence type="ECO:0000256" key="5">
    <source>
        <dbReference type="ARBA" id="ARBA00022782"/>
    </source>
</evidence>
<evidence type="ECO:0000256" key="8">
    <source>
        <dbReference type="PROSITE-ProRule" id="PRU00042"/>
    </source>
</evidence>
<name>A0AAW2CMG3_9ROSI</name>
<feature type="region of interest" description="Disordered" evidence="9">
    <location>
        <begin position="183"/>
        <end position="225"/>
    </location>
</feature>
<dbReference type="AlphaFoldDB" id="A0AAW2CMG3"/>
<feature type="compositionally biased region" description="Pro residues" evidence="9">
    <location>
        <begin position="197"/>
        <end position="210"/>
    </location>
</feature>
<reference evidence="11 12" key="1">
    <citation type="submission" date="2024-01" db="EMBL/GenBank/DDBJ databases">
        <title>A telomere-to-telomere, gap-free genome of sweet tea (Lithocarpus litseifolius).</title>
        <authorList>
            <person name="Zhou J."/>
        </authorList>
    </citation>
    <scope>NUCLEOTIDE SEQUENCE [LARGE SCALE GENOMIC DNA]</scope>
    <source>
        <strain evidence="11">Zhou-2022a</strain>
        <tissue evidence="11">Leaf</tissue>
    </source>
</reference>
<feature type="compositionally biased region" description="Gly residues" evidence="9">
    <location>
        <begin position="284"/>
        <end position="293"/>
    </location>
</feature>
<evidence type="ECO:0000259" key="10">
    <source>
        <dbReference type="PROSITE" id="PS50157"/>
    </source>
</evidence>
<keyword evidence="12" id="KW-1185">Reference proteome</keyword>
<keyword evidence="4 8" id="KW-0863">Zinc-finger</keyword>
<evidence type="ECO:0000313" key="11">
    <source>
        <dbReference type="EMBL" id="KAK9998215.1"/>
    </source>
</evidence>
<dbReference type="GO" id="GO:0048440">
    <property type="term" value="P:carpel development"/>
    <property type="evidence" value="ECO:0007669"/>
    <property type="project" value="UniProtKB-ARBA"/>
</dbReference>
<organism evidence="11 12">
    <name type="scientific">Lithocarpus litseifolius</name>
    <dbReference type="NCBI Taxonomy" id="425828"/>
    <lineage>
        <taxon>Eukaryota</taxon>
        <taxon>Viridiplantae</taxon>
        <taxon>Streptophyta</taxon>
        <taxon>Embryophyta</taxon>
        <taxon>Tracheophyta</taxon>
        <taxon>Spermatophyta</taxon>
        <taxon>Magnoliopsida</taxon>
        <taxon>eudicotyledons</taxon>
        <taxon>Gunneridae</taxon>
        <taxon>Pentapetalae</taxon>
        <taxon>rosids</taxon>
        <taxon>fabids</taxon>
        <taxon>Fagales</taxon>
        <taxon>Fagaceae</taxon>
        <taxon>Lithocarpus</taxon>
    </lineage>
</organism>
<dbReference type="PANTHER" id="PTHR45730">
    <property type="entry name" value="ZINC FINGER PROTEIN JAGGED"/>
    <property type="match status" value="1"/>
</dbReference>
<gene>
    <name evidence="11" type="ORF">SO802_017818</name>
</gene>
<dbReference type="GO" id="GO:0008270">
    <property type="term" value="F:zinc ion binding"/>
    <property type="evidence" value="ECO:0007669"/>
    <property type="project" value="UniProtKB-KW"/>
</dbReference>
<evidence type="ECO:0000256" key="9">
    <source>
        <dbReference type="SAM" id="MobiDB-lite"/>
    </source>
</evidence>
<dbReference type="PROSITE" id="PS50157">
    <property type="entry name" value="ZINC_FINGER_C2H2_2"/>
    <property type="match status" value="1"/>
</dbReference>
<evidence type="ECO:0000256" key="6">
    <source>
        <dbReference type="ARBA" id="ARBA00022833"/>
    </source>
</evidence>
<dbReference type="GO" id="GO:0048653">
    <property type="term" value="P:anther development"/>
    <property type="evidence" value="ECO:0007669"/>
    <property type="project" value="UniProtKB-ARBA"/>
</dbReference>
<evidence type="ECO:0000313" key="12">
    <source>
        <dbReference type="Proteomes" id="UP001459277"/>
    </source>
</evidence>
<evidence type="ECO:0000256" key="3">
    <source>
        <dbReference type="ARBA" id="ARBA00022723"/>
    </source>
</evidence>
<evidence type="ECO:0000256" key="2">
    <source>
        <dbReference type="ARBA" id="ARBA00022473"/>
    </source>
</evidence>
<dbReference type="GO" id="GO:0005634">
    <property type="term" value="C:nucleus"/>
    <property type="evidence" value="ECO:0007669"/>
    <property type="project" value="UniProtKB-SubCell"/>
</dbReference>
<accession>A0AAW2CMG3</accession>
<evidence type="ECO:0000256" key="1">
    <source>
        <dbReference type="ARBA" id="ARBA00004123"/>
    </source>
</evidence>
<keyword evidence="6" id="KW-0862">Zinc</keyword>
<sequence length="330" mass="35714">MVSMALGATLLVANTVDGYLRIRMNNNLLVPNFGLHLYLSSLPSMFPNSLSYKLRPEGNPLDLNNLPDDSRDHGKQVFDDSTSSGYRKKKSGGKDGKDECGKVYECRFCSLKFCKSQALGGHMNRHRQGKRETETLNRARQLVFSTDNLVGQGASHLGCCQPITPGGYHQAAGNIGDPTIPLRYPRFFSGSPSSHLPAPPPPQAPQPPQPYLYSSPSRPMSFPAPYPQHPMSDYYVGHVLSSNQQYSHPNLNYAPDSSSYTCIGAPVGQSFATGGSSRSSELVGGSGGGGSGRDGSLHNQEEGLNWGRGYAGTQQRLDPPSSINRFQDGF</sequence>
<dbReference type="PROSITE" id="PS00028">
    <property type="entry name" value="ZINC_FINGER_C2H2_1"/>
    <property type="match status" value="1"/>
</dbReference>
<evidence type="ECO:0000256" key="7">
    <source>
        <dbReference type="ARBA" id="ARBA00023242"/>
    </source>
</evidence>
<protein>
    <recommendedName>
        <fullName evidence="10">C2H2-type domain-containing protein</fullName>
    </recommendedName>
</protein>
<dbReference type="PANTHER" id="PTHR45730:SF32">
    <property type="entry name" value="ZINC FINGER PROTEIN JAGGED"/>
    <property type="match status" value="1"/>
</dbReference>
<dbReference type="EMBL" id="JAZDWU010000006">
    <property type="protein sequence ID" value="KAK9998215.1"/>
    <property type="molecule type" value="Genomic_DNA"/>
</dbReference>
<dbReference type="InterPro" id="IPR013087">
    <property type="entry name" value="Znf_C2H2_type"/>
</dbReference>
<feature type="region of interest" description="Disordered" evidence="9">
    <location>
        <begin position="272"/>
        <end position="330"/>
    </location>
</feature>
<feature type="compositionally biased region" description="Basic and acidic residues" evidence="9">
    <location>
        <begin position="68"/>
        <end position="78"/>
    </location>
</feature>
<feature type="compositionally biased region" description="Low complexity" evidence="9">
    <location>
        <begin position="274"/>
        <end position="283"/>
    </location>
</feature>
<feature type="domain" description="C2H2-type" evidence="10">
    <location>
        <begin position="104"/>
        <end position="131"/>
    </location>
</feature>